<gene>
    <name evidence="6" type="ORF">M8T91_13605</name>
</gene>
<keyword evidence="5" id="KW-0732">Signal</keyword>
<dbReference type="Gene3D" id="3.40.420.10">
    <property type="entry name" value="Ricin (A subunit), domain 1"/>
    <property type="match status" value="1"/>
</dbReference>
<dbReference type="SUPFAM" id="SSF56371">
    <property type="entry name" value="Ribosome inactivating proteins (RIP)"/>
    <property type="match status" value="1"/>
</dbReference>
<evidence type="ECO:0000256" key="4">
    <source>
        <dbReference type="ARBA" id="ARBA00023193"/>
    </source>
</evidence>
<accession>A0ABY9E7D0</accession>
<proteinExistence type="predicted"/>
<name>A0ABY9E7D0_9GAMM</name>
<evidence type="ECO:0000313" key="6">
    <source>
        <dbReference type="EMBL" id="WKD48923.1"/>
    </source>
</evidence>
<evidence type="ECO:0000313" key="7">
    <source>
        <dbReference type="Proteomes" id="UP001321520"/>
    </source>
</evidence>
<dbReference type="InterPro" id="IPR016139">
    <property type="entry name" value="Ribosome_inactivat_prot_sub2"/>
</dbReference>
<dbReference type="Proteomes" id="UP001321520">
    <property type="component" value="Chromosome"/>
</dbReference>
<protein>
    <submittedName>
        <fullName evidence="6">Ribosome-inactivating family protein</fullName>
    </submittedName>
</protein>
<dbReference type="PROSITE" id="PS00275">
    <property type="entry name" value="SHIGA_RICIN"/>
    <property type="match status" value="1"/>
</dbReference>
<keyword evidence="4" id="KW-0652">Protein synthesis inhibitor</keyword>
<dbReference type="InterPro" id="IPR016138">
    <property type="entry name" value="Ribosome_inactivat_prot_sub1"/>
</dbReference>
<dbReference type="PANTHER" id="PTHR33453">
    <property type="match status" value="1"/>
</dbReference>
<evidence type="ECO:0000256" key="1">
    <source>
        <dbReference type="ARBA" id="ARBA00000237"/>
    </source>
</evidence>
<dbReference type="EMBL" id="CP098023">
    <property type="protein sequence ID" value="WKD48923.1"/>
    <property type="molecule type" value="Genomic_DNA"/>
</dbReference>
<reference evidence="6 7" key="1">
    <citation type="submission" date="2022-05" db="EMBL/GenBank/DDBJ databases">
        <title>Microbulbifer sp. nov., isolated from sponge.</title>
        <authorList>
            <person name="Gao L."/>
        </authorList>
    </citation>
    <scope>NUCLEOTIDE SEQUENCE [LARGE SCALE GENOMIC DNA]</scope>
    <source>
        <strain evidence="6 7">MI-G</strain>
    </source>
</reference>
<dbReference type="InterPro" id="IPR036041">
    <property type="entry name" value="Ribosome-inact_prot_sf"/>
</dbReference>
<keyword evidence="3" id="KW-0378">Hydrolase</keyword>
<comment type="catalytic activity">
    <reaction evidence="1">
        <text>Endohydrolysis of the N-glycosidic bond at one specific adenosine on the 28S rRNA.</text>
        <dbReference type="EC" id="3.2.2.22"/>
    </reaction>
</comment>
<dbReference type="RefSeq" id="WP_301414709.1">
    <property type="nucleotide sequence ID" value="NZ_CP098023.1"/>
</dbReference>
<evidence type="ECO:0000256" key="5">
    <source>
        <dbReference type="SAM" id="SignalP"/>
    </source>
</evidence>
<dbReference type="Pfam" id="PF00161">
    <property type="entry name" value="RIP"/>
    <property type="match status" value="1"/>
</dbReference>
<dbReference type="PANTHER" id="PTHR33453:SF34">
    <property type="entry name" value="RIBOSOME-INACTIVATING PROTEIN"/>
    <property type="match status" value="1"/>
</dbReference>
<dbReference type="Gene3D" id="4.10.470.10">
    <property type="entry name" value="Ricin (A Subunit), domain 2"/>
    <property type="match status" value="1"/>
</dbReference>
<keyword evidence="7" id="KW-1185">Reference proteome</keyword>
<dbReference type="InterPro" id="IPR001574">
    <property type="entry name" value="Ribosome_inactivat_prot"/>
</dbReference>
<sequence length="352" mass="38993">MNKLSKILINLTILLISSQALSDVGSFNMDLSSDTTYINSLNAIRNNDRITTPVNEVQMQGTVLRRLEAANPYTFLRIEITGLDEEQPGLEFIVDPANLYVVGFLAGGRYHRLDEDRAPATIAGYTTVQLDTGGAYGILERRAHLGNDGRRGLQFGRQNLLDDAIHLALLGDNRNVGQNTARALLRYITVIAEALRFREIQREVRPIFTAAQPTRTLNQRDILMTNNWQTIGNGVGGWAAERAAGNTDVTAVRVANGEFNLRTVRDMLALIAIIPVCRLVASVSYKSRKELSAGVPQCYRDTTTIQGFYVVDRETAALAPQTQVVDRPAPPHSNGFNDFMRSMIITDLEFGR</sequence>
<feature type="signal peptide" evidence="5">
    <location>
        <begin position="1"/>
        <end position="22"/>
    </location>
</feature>
<keyword evidence="2" id="KW-0800">Toxin</keyword>
<dbReference type="InterPro" id="IPR017988">
    <property type="entry name" value="Ribosome_inactivat_prot_CS"/>
</dbReference>
<evidence type="ECO:0000256" key="2">
    <source>
        <dbReference type="ARBA" id="ARBA00022656"/>
    </source>
</evidence>
<organism evidence="6 7">
    <name type="scientific">Microbulbifer spongiae</name>
    <dbReference type="NCBI Taxonomy" id="2944933"/>
    <lineage>
        <taxon>Bacteria</taxon>
        <taxon>Pseudomonadati</taxon>
        <taxon>Pseudomonadota</taxon>
        <taxon>Gammaproteobacteria</taxon>
        <taxon>Cellvibrionales</taxon>
        <taxon>Microbulbiferaceae</taxon>
        <taxon>Microbulbifer</taxon>
    </lineage>
</organism>
<evidence type="ECO:0000256" key="3">
    <source>
        <dbReference type="ARBA" id="ARBA00022801"/>
    </source>
</evidence>
<feature type="chain" id="PRO_5047038213" evidence="5">
    <location>
        <begin position="23"/>
        <end position="352"/>
    </location>
</feature>